<gene>
    <name evidence="1" type="ORF">APTSU1_001814300</name>
</gene>
<sequence>MRLICATSLARPFSATTLERIKRIDLSSGPSTGGVRVDRVEKNGCYVPVLEASVSQTVRRDGFLRPSWPGRAFPSAHEELSLDW</sequence>
<organism evidence="1 2">
    <name type="scientific">Apodemus speciosus</name>
    <name type="common">Large Japanese field mouse</name>
    <dbReference type="NCBI Taxonomy" id="105296"/>
    <lineage>
        <taxon>Eukaryota</taxon>
        <taxon>Metazoa</taxon>
        <taxon>Chordata</taxon>
        <taxon>Craniata</taxon>
        <taxon>Vertebrata</taxon>
        <taxon>Euteleostomi</taxon>
        <taxon>Mammalia</taxon>
        <taxon>Eutheria</taxon>
        <taxon>Euarchontoglires</taxon>
        <taxon>Glires</taxon>
        <taxon>Rodentia</taxon>
        <taxon>Myomorpha</taxon>
        <taxon>Muroidea</taxon>
        <taxon>Muridae</taxon>
        <taxon>Murinae</taxon>
        <taxon>Apodemus</taxon>
    </lineage>
</organism>
<evidence type="ECO:0000313" key="1">
    <source>
        <dbReference type="EMBL" id="GAB1302902.1"/>
    </source>
</evidence>
<protein>
    <submittedName>
        <fullName evidence="1">Uncharacterized protein</fullName>
    </submittedName>
</protein>
<comment type="caution">
    <text evidence="1">The sequence shown here is derived from an EMBL/GenBank/DDBJ whole genome shotgun (WGS) entry which is preliminary data.</text>
</comment>
<name>A0ABQ0FUH4_APOSI</name>
<accession>A0ABQ0FUH4</accession>
<dbReference type="Proteomes" id="UP001623349">
    <property type="component" value="Unassembled WGS sequence"/>
</dbReference>
<dbReference type="EMBL" id="BAAFST010000020">
    <property type="protein sequence ID" value="GAB1302902.1"/>
    <property type="molecule type" value="Genomic_DNA"/>
</dbReference>
<evidence type="ECO:0000313" key="2">
    <source>
        <dbReference type="Proteomes" id="UP001623349"/>
    </source>
</evidence>
<keyword evidence="2" id="KW-1185">Reference proteome</keyword>
<proteinExistence type="predicted"/>
<reference evidence="1 2" key="1">
    <citation type="submission" date="2024-08" db="EMBL/GenBank/DDBJ databases">
        <title>The draft genome of Apodemus speciosus.</title>
        <authorList>
            <person name="Nabeshima K."/>
            <person name="Suzuki S."/>
            <person name="Onuma M."/>
        </authorList>
    </citation>
    <scope>NUCLEOTIDE SEQUENCE [LARGE SCALE GENOMIC DNA]</scope>
    <source>
        <strain evidence="1">IB14-021</strain>
    </source>
</reference>